<evidence type="ECO:0000256" key="6">
    <source>
        <dbReference type="ARBA" id="ARBA00022771"/>
    </source>
</evidence>
<dbReference type="EMBL" id="GL377609">
    <property type="protein sequence ID" value="EFJ18583.1"/>
    <property type="molecule type" value="Genomic_DNA"/>
</dbReference>
<dbReference type="PROSITE" id="PS50865">
    <property type="entry name" value="ZF_MYND_2"/>
    <property type="match status" value="1"/>
</dbReference>
<dbReference type="Gene3D" id="3.90.70.10">
    <property type="entry name" value="Cysteine proteinases"/>
    <property type="match status" value="1"/>
</dbReference>
<dbReference type="Pfam" id="PF00443">
    <property type="entry name" value="UCH"/>
    <property type="match status" value="1"/>
</dbReference>
<dbReference type="GO" id="GO:0008270">
    <property type="term" value="F:zinc ion binding"/>
    <property type="evidence" value="ECO:0007669"/>
    <property type="project" value="UniProtKB-KW"/>
</dbReference>
<evidence type="ECO:0000313" key="16">
    <source>
        <dbReference type="Proteomes" id="UP000001514"/>
    </source>
</evidence>
<comment type="similarity">
    <text evidence="2">Belongs to the peptidase C19 family.</text>
</comment>
<dbReference type="Pfam" id="PF02810">
    <property type="entry name" value="SEC-C"/>
    <property type="match status" value="1"/>
</dbReference>
<dbReference type="GO" id="GO:0005634">
    <property type="term" value="C:nucleus"/>
    <property type="evidence" value="ECO:0000318"/>
    <property type="project" value="GO_Central"/>
</dbReference>
<dbReference type="InterPro" id="IPR028889">
    <property type="entry name" value="USP"/>
</dbReference>
<keyword evidence="7" id="KW-0833">Ubl conjugation pathway</keyword>
<dbReference type="GO" id="GO:0004843">
    <property type="term" value="F:cysteine-type deubiquitinase activity"/>
    <property type="evidence" value="ECO:0000318"/>
    <property type="project" value="GO_Central"/>
</dbReference>
<dbReference type="PROSITE" id="PS50235">
    <property type="entry name" value="USP_3"/>
    <property type="match status" value="1"/>
</dbReference>
<dbReference type="Gramene" id="EFJ18583">
    <property type="protein sequence ID" value="EFJ18583"/>
    <property type="gene ID" value="SELMODRAFT_420048"/>
</dbReference>
<feature type="domain" description="USP" evidence="13">
    <location>
        <begin position="228"/>
        <end position="533"/>
    </location>
</feature>
<feature type="domain" description="MYND-type" evidence="14">
    <location>
        <begin position="92"/>
        <end position="129"/>
    </location>
</feature>
<gene>
    <name evidence="15" type="ORF">SELMODRAFT_420048</name>
</gene>
<evidence type="ECO:0000256" key="11">
    <source>
        <dbReference type="SAM" id="MobiDB-lite"/>
    </source>
</evidence>
<dbReference type="PROSITE" id="PS01360">
    <property type="entry name" value="ZF_MYND_1"/>
    <property type="match status" value="1"/>
</dbReference>
<proteinExistence type="inferred from homology"/>
<feature type="compositionally biased region" description="Low complexity" evidence="11">
    <location>
        <begin position="682"/>
        <end position="698"/>
    </location>
</feature>
<dbReference type="STRING" id="88036.D8SAD6"/>
<feature type="compositionally biased region" description="Low complexity" evidence="11">
    <location>
        <begin position="876"/>
        <end position="889"/>
    </location>
</feature>
<dbReference type="Gene3D" id="6.10.140.2220">
    <property type="match status" value="1"/>
</dbReference>
<organism evidence="16">
    <name type="scientific">Selaginella moellendorffii</name>
    <name type="common">Spikemoss</name>
    <dbReference type="NCBI Taxonomy" id="88036"/>
    <lineage>
        <taxon>Eukaryota</taxon>
        <taxon>Viridiplantae</taxon>
        <taxon>Streptophyta</taxon>
        <taxon>Embryophyta</taxon>
        <taxon>Tracheophyta</taxon>
        <taxon>Lycopodiopsida</taxon>
        <taxon>Selaginellales</taxon>
        <taxon>Selaginellaceae</taxon>
        <taxon>Selaginella</taxon>
    </lineage>
</organism>
<evidence type="ECO:0000256" key="5">
    <source>
        <dbReference type="ARBA" id="ARBA00022723"/>
    </source>
</evidence>
<dbReference type="PROSITE" id="PS00972">
    <property type="entry name" value="USP_1"/>
    <property type="match status" value="1"/>
</dbReference>
<evidence type="ECO:0000256" key="12">
    <source>
        <dbReference type="SAM" id="Phobius"/>
    </source>
</evidence>
<dbReference type="CDD" id="cd02661">
    <property type="entry name" value="Peptidase_C19E"/>
    <property type="match status" value="1"/>
</dbReference>
<evidence type="ECO:0000313" key="15">
    <source>
        <dbReference type="EMBL" id="EFJ18583.1"/>
    </source>
</evidence>
<keyword evidence="12" id="KW-0472">Membrane</keyword>
<reference evidence="15 16" key="1">
    <citation type="journal article" date="2011" name="Science">
        <title>The Selaginella genome identifies genetic changes associated with the evolution of vascular plants.</title>
        <authorList>
            <person name="Banks J.A."/>
            <person name="Nishiyama T."/>
            <person name="Hasebe M."/>
            <person name="Bowman J.L."/>
            <person name="Gribskov M."/>
            <person name="dePamphilis C."/>
            <person name="Albert V.A."/>
            <person name="Aono N."/>
            <person name="Aoyama T."/>
            <person name="Ambrose B.A."/>
            <person name="Ashton N.W."/>
            <person name="Axtell M.J."/>
            <person name="Barker E."/>
            <person name="Barker M.S."/>
            <person name="Bennetzen J.L."/>
            <person name="Bonawitz N.D."/>
            <person name="Chapple C."/>
            <person name="Cheng C."/>
            <person name="Correa L.G."/>
            <person name="Dacre M."/>
            <person name="DeBarry J."/>
            <person name="Dreyer I."/>
            <person name="Elias M."/>
            <person name="Engstrom E.M."/>
            <person name="Estelle M."/>
            <person name="Feng L."/>
            <person name="Finet C."/>
            <person name="Floyd S.K."/>
            <person name="Frommer W.B."/>
            <person name="Fujita T."/>
            <person name="Gramzow L."/>
            <person name="Gutensohn M."/>
            <person name="Harholt J."/>
            <person name="Hattori M."/>
            <person name="Heyl A."/>
            <person name="Hirai T."/>
            <person name="Hiwatashi Y."/>
            <person name="Ishikawa M."/>
            <person name="Iwata M."/>
            <person name="Karol K.G."/>
            <person name="Koehler B."/>
            <person name="Kolukisaoglu U."/>
            <person name="Kubo M."/>
            <person name="Kurata T."/>
            <person name="Lalonde S."/>
            <person name="Li K."/>
            <person name="Li Y."/>
            <person name="Litt A."/>
            <person name="Lyons E."/>
            <person name="Manning G."/>
            <person name="Maruyama T."/>
            <person name="Michael T.P."/>
            <person name="Mikami K."/>
            <person name="Miyazaki S."/>
            <person name="Morinaga S."/>
            <person name="Murata T."/>
            <person name="Mueller-Roeber B."/>
            <person name="Nelson D.R."/>
            <person name="Obara M."/>
            <person name="Oguri Y."/>
            <person name="Olmstead R.G."/>
            <person name="Onodera N."/>
            <person name="Petersen B.L."/>
            <person name="Pils B."/>
            <person name="Prigge M."/>
            <person name="Rensing S.A."/>
            <person name="Riano-Pachon D.M."/>
            <person name="Roberts A.W."/>
            <person name="Sato Y."/>
            <person name="Scheller H.V."/>
            <person name="Schulz B."/>
            <person name="Schulz C."/>
            <person name="Shakirov E.V."/>
            <person name="Shibagaki N."/>
            <person name="Shinohara N."/>
            <person name="Shippen D.E."/>
            <person name="Soerensen I."/>
            <person name="Sotooka R."/>
            <person name="Sugimoto N."/>
            <person name="Sugita M."/>
            <person name="Sumikawa N."/>
            <person name="Tanurdzic M."/>
            <person name="Theissen G."/>
            <person name="Ulvskov P."/>
            <person name="Wakazuki S."/>
            <person name="Weng J.K."/>
            <person name="Willats W.W."/>
            <person name="Wipf D."/>
            <person name="Wolf P.G."/>
            <person name="Yang L."/>
            <person name="Zimmer A.D."/>
            <person name="Zhu Q."/>
            <person name="Mitros T."/>
            <person name="Hellsten U."/>
            <person name="Loque D."/>
            <person name="Otillar R."/>
            <person name="Salamov A."/>
            <person name="Schmutz J."/>
            <person name="Shapiro H."/>
            <person name="Lindquist E."/>
            <person name="Lucas S."/>
            <person name="Rokhsar D."/>
            <person name="Grigoriev I.V."/>
        </authorList>
    </citation>
    <scope>NUCLEOTIDE SEQUENCE [LARGE SCALE GENOMIC DNA]</scope>
</reference>
<dbReference type="GO" id="GO:0031647">
    <property type="term" value="P:regulation of protein stability"/>
    <property type="evidence" value="ECO:0000318"/>
    <property type="project" value="GO_Central"/>
</dbReference>
<feature type="compositionally biased region" description="Polar residues" evidence="11">
    <location>
        <begin position="739"/>
        <end position="754"/>
    </location>
</feature>
<comment type="catalytic activity">
    <reaction evidence="1">
        <text>Thiol-dependent hydrolysis of ester, thioester, amide, peptide and isopeptide bonds formed by the C-terminal Gly of ubiquitin (a 76-residue protein attached to proteins as an intracellular targeting signal).</text>
        <dbReference type="EC" id="3.4.19.12"/>
    </reaction>
</comment>
<name>D8SAD6_SELML</name>
<dbReference type="Pfam" id="PF01753">
    <property type="entry name" value="zf-MYND"/>
    <property type="match status" value="1"/>
</dbReference>
<keyword evidence="16" id="KW-1185">Reference proteome</keyword>
<dbReference type="EC" id="3.4.19.12" evidence="3"/>
<evidence type="ECO:0000256" key="9">
    <source>
        <dbReference type="ARBA" id="ARBA00022833"/>
    </source>
</evidence>
<dbReference type="PANTHER" id="PTHR24006:SF677">
    <property type="entry name" value="UBIQUITIN CARBOXYL-TERMINAL HYDROLASE 19"/>
    <property type="match status" value="1"/>
</dbReference>
<dbReference type="FunFam" id="3.90.70.10:FF:000026">
    <property type="entry name" value="Ubiquitin carboxyl-terminal hydrolase 15"/>
    <property type="match status" value="1"/>
</dbReference>
<feature type="region of interest" description="Disordered" evidence="11">
    <location>
        <begin position="628"/>
        <end position="703"/>
    </location>
</feature>
<dbReference type="AlphaFoldDB" id="D8SAD6"/>
<keyword evidence="12" id="KW-0812">Transmembrane</keyword>
<dbReference type="InterPro" id="IPR038765">
    <property type="entry name" value="Papain-like_cys_pep_sf"/>
</dbReference>
<keyword evidence="12" id="KW-1133">Transmembrane helix</keyword>
<evidence type="ECO:0000259" key="13">
    <source>
        <dbReference type="PROSITE" id="PS50235"/>
    </source>
</evidence>
<evidence type="ECO:0000259" key="14">
    <source>
        <dbReference type="PROSITE" id="PS50865"/>
    </source>
</evidence>
<dbReference type="GO" id="GO:0006508">
    <property type="term" value="P:proteolysis"/>
    <property type="evidence" value="ECO:0007669"/>
    <property type="project" value="UniProtKB-KW"/>
</dbReference>
<evidence type="ECO:0000256" key="4">
    <source>
        <dbReference type="ARBA" id="ARBA00022670"/>
    </source>
</evidence>
<dbReference type="PANTHER" id="PTHR24006">
    <property type="entry name" value="UBIQUITIN CARBOXYL-TERMINAL HYDROLASE"/>
    <property type="match status" value="1"/>
</dbReference>
<dbReference type="InterPro" id="IPR004027">
    <property type="entry name" value="SEC_C_motif"/>
</dbReference>
<feature type="compositionally biased region" description="Polar residues" evidence="11">
    <location>
        <begin position="628"/>
        <end position="647"/>
    </location>
</feature>
<feature type="region of interest" description="Disordered" evidence="11">
    <location>
        <begin position="720"/>
        <end position="781"/>
    </location>
</feature>
<dbReference type="GO" id="GO:0005829">
    <property type="term" value="C:cytosol"/>
    <property type="evidence" value="ECO:0000318"/>
    <property type="project" value="GO_Central"/>
</dbReference>
<evidence type="ECO:0000256" key="1">
    <source>
        <dbReference type="ARBA" id="ARBA00000707"/>
    </source>
</evidence>
<feature type="transmembrane region" description="Helical" evidence="12">
    <location>
        <begin position="7"/>
        <end position="27"/>
    </location>
</feature>
<feature type="compositionally biased region" description="Basic and acidic residues" evidence="11">
    <location>
        <begin position="670"/>
        <end position="679"/>
    </location>
</feature>
<dbReference type="GO" id="GO:0016579">
    <property type="term" value="P:protein deubiquitination"/>
    <property type="evidence" value="ECO:0007669"/>
    <property type="project" value="InterPro"/>
</dbReference>
<feature type="region of interest" description="Disordered" evidence="11">
    <location>
        <begin position="839"/>
        <end position="906"/>
    </location>
</feature>
<feature type="compositionally biased region" description="Basic and acidic residues" evidence="11">
    <location>
        <begin position="720"/>
        <end position="731"/>
    </location>
</feature>
<evidence type="ECO:0000256" key="3">
    <source>
        <dbReference type="ARBA" id="ARBA00012759"/>
    </source>
</evidence>
<keyword evidence="9" id="KW-0862">Zinc</keyword>
<keyword evidence="6 10" id="KW-0863">Zinc-finger</keyword>
<sequence length="924" mass="102570">MHERVEVDVPALLLTLVIVALVSLGLIHQVRIRAARQIELQRLQQILAAENEQHEKLAEQEYTSMLATPRNSTTISSPNPPQQQQLAAASLCAVCDSPTNSRCSRCKSIHYCSSKCQVTHWRQGHKNECLVAGAEKPTPKPKSEPISLAVPGTKKLKNTEASPRAHVISPKPAPAEVEVKKLCLQTSESKSDESNVTSDGSLVKPKKILFPYGRFVHYFNWDFRRPPCGLINCGNSCFANVILQCLSYTRPLAAYLLEGSHRAECRRNDWCFMCELQDHALRVFNSEVPFSPFRILSRLRDIGNHLGYGRQEDAHEFMRFAVDSMQSICLDQFGGEKQVDSRSQETTLIQYIFGGHLQSQVKCMQCGHESNRYENMMDLAVEIQGAVESLEDGLAQFTAPEWLDGENKYKCDRWCDVWAIPLFSCKRLSVYEAPNILTIALKRFQSGKFGKLNKRVTFPEALNISPYMSGEGDKPPLYRLYAVVVHVDMLNASFFGHYICYVRDMTGTWYKVKEVDTEKVMSQKAYMLMYSRSSARPGPETAVGSVASTITDVSVSNGRKCSSSSCKYQQSSSIGQVHDQVHRVSPIIAGTLIDNSLVEESVGPSYSTLQTTTIEKVIELGFDDSDSITGSSQEIDRISSPNSQVQMSHELAECEVTSPSSPQRRKAAKRRLETSDAPRTRSLSCPPAAKSPASPSQSHQLADDLPRSFGYSLAQRDKERLTAADKVESPSKRQHLLQERSSSMEGDNEVSNETSSKEGGAEEEPASPSMDELDQSLSLPAGELHTSTACVQQALSGTTKDGNQDMKKEPPRKAVNGVVLKPVFAKGFLDRSVRRVLNTTNREELSPRGSSRDQQERQQREIITGKGDEVSTIERSINSGSSSSSNSSSRKLGRNDSCSCGSQRKWKKCCGMVKEIESSRRLVA</sequence>
<evidence type="ECO:0000256" key="10">
    <source>
        <dbReference type="PROSITE-ProRule" id="PRU00134"/>
    </source>
</evidence>
<dbReference type="FunCoup" id="D8SAD6">
    <property type="interactions" value="2979"/>
</dbReference>
<dbReference type="eggNOG" id="KOG1865">
    <property type="taxonomic scope" value="Eukaryota"/>
</dbReference>
<dbReference type="InterPro" id="IPR018200">
    <property type="entry name" value="USP_CS"/>
</dbReference>
<evidence type="ECO:0000256" key="7">
    <source>
        <dbReference type="ARBA" id="ARBA00022786"/>
    </source>
</evidence>
<dbReference type="InterPro" id="IPR050164">
    <property type="entry name" value="Peptidase_C19"/>
</dbReference>
<keyword evidence="4" id="KW-0645">Protease</keyword>
<keyword evidence="8" id="KW-0378">Hydrolase</keyword>
<dbReference type="InterPro" id="IPR002893">
    <property type="entry name" value="Znf_MYND"/>
</dbReference>
<dbReference type="Proteomes" id="UP000001514">
    <property type="component" value="Unassembled WGS sequence"/>
</dbReference>
<accession>D8SAD6</accession>
<dbReference type="FunFam" id="6.10.140.2220:FF:000006">
    <property type="entry name" value="Ubiquitin carboxyl-terminal hydrolase 15"/>
    <property type="match status" value="1"/>
</dbReference>
<dbReference type="InterPro" id="IPR001394">
    <property type="entry name" value="Peptidase_C19_UCH"/>
</dbReference>
<keyword evidence="5" id="KW-0479">Metal-binding</keyword>
<dbReference type="KEGG" id="smo:SELMODRAFT_420048"/>
<dbReference type="InParanoid" id="D8SAD6"/>
<dbReference type="SUPFAM" id="SSF54001">
    <property type="entry name" value="Cysteine proteinases"/>
    <property type="match status" value="1"/>
</dbReference>
<dbReference type="HOGENOM" id="CLU_316034_0_0_1"/>
<feature type="compositionally biased region" description="Basic and acidic residues" evidence="11">
    <location>
        <begin position="841"/>
        <end position="860"/>
    </location>
</feature>
<evidence type="ECO:0000256" key="2">
    <source>
        <dbReference type="ARBA" id="ARBA00009085"/>
    </source>
</evidence>
<dbReference type="MEROPS" id="C19.A09"/>
<dbReference type="SUPFAM" id="SSF144232">
    <property type="entry name" value="HIT/MYND zinc finger-like"/>
    <property type="match status" value="1"/>
</dbReference>
<dbReference type="SUPFAM" id="SSF103642">
    <property type="entry name" value="Sec-C motif"/>
    <property type="match status" value="1"/>
</dbReference>
<evidence type="ECO:0000256" key="8">
    <source>
        <dbReference type="ARBA" id="ARBA00022801"/>
    </source>
</evidence>
<protein>
    <recommendedName>
        <fullName evidence="3">ubiquitinyl hydrolase 1</fullName>
        <ecNumber evidence="3">3.4.19.12</ecNumber>
    </recommendedName>
</protein>
<dbReference type="Gene3D" id="3.10.450.50">
    <property type="match status" value="1"/>
</dbReference>